<dbReference type="InterPro" id="IPR016024">
    <property type="entry name" value="ARM-type_fold"/>
</dbReference>
<dbReference type="KEGG" id="cint:HZF06_07970"/>
<dbReference type="SUPFAM" id="SSF48371">
    <property type="entry name" value="ARM repeat"/>
    <property type="match status" value="1"/>
</dbReference>
<dbReference type="EMBL" id="CP059378">
    <property type="protein sequence ID" value="QLY81510.1"/>
    <property type="molecule type" value="Genomic_DNA"/>
</dbReference>
<dbReference type="InterPro" id="IPR011989">
    <property type="entry name" value="ARM-like"/>
</dbReference>
<sequence length="246" mass="28273">MKSSNEDLRKRGFVFKEDILNFQHLTNSELFLLINSQVSVERSVAISLLSNRFLTVDLNFVKMLLDRLCIEKSLYTKIEICNALEKGDIKTAKQMVDYLGCIGKNQHLCLPEKVSQKKSYPLPRDIIARSLGKMNFRILPVLFDVLDSNDEVKVSEVIDAIGFLLFYNPDHVNDNFFKSVTDTLDKYSDNNLIVWKCVYCLSSFRTKASIDVLTQILASNENHIIKSEAQRSLRLISEYKHKEGSH</sequence>
<dbReference type="AlphaFoldDB" id="A0A7D6VWD4"/>
<accession>A0A7D6VWD4</accession>
<protein>
    <submittedName>
        <fullName evidence="1">HEAT repeat domain-containing protein</fullName>
    </submittedName>
</protein>
<gene>
    <name evidence="1" type="ORF">HZF06_07970</name>
</gene>
<reference evidence="1 2" key="1">
    <citation type="submission" date="2020-07" db="EMBL/GenBank/DDBJ databases">
        <title>Electron transfer.</title>
        <authorList>
            <person name="Huang L."/>
            <person name="Liu X."/>
            <person name="Zhou S."/>
        </authorList>
    </citation>
    <scope>NUCLEOTIDE SEQUENCE [LARGE SCALE GENOMIC DNA]</scope>
    <source>
        <strain evidence="1 2">Lx1</strain>
    </source>
</reference>
<dbReference type="Gene3D" id="1.25.10.10">
    <property type="entry name" value="Leucine-rich Repeat Variant"/>
    <property type="match status" value="1"/>
</dbReference>
<proteinExistence type="predicted"/>
<evidence type="ECO:0000313" key="2">
    <source>
        <dbReference type="Proteomes" id="UP000512286"/>
    </source>
</evidence>
<evidence type="ECO:0000313" key="1">
    <source>
        <dbReference type="EMBL" id="QLY81510.1"/>
    </source>
</evidence>
<dbReference type="Proteomes" id="UP000512286">
    <property type="component" value="Chromosome"/>
</dbReference>
<name>A0A7D6VWD4_9CLOT</name>
<organism evidence="1 2">
    <name type="scientific">Clostridium intestinale</name>
    <dbReference type="NCBI Taxonomy" id="36845"/>
    <lineage>
        <taxon>Bacteria</taxon>
        <taxon>Bacillati</taxon>
        <taxon>Bacillota</taxon>
        <taxon>Clostridia</taxon>
        <taxon>Eubacteriales</taxon>
        <taxon>Clostridiaceae</taxon>
        <taxon>Clostridium</taxon>
    </lineage>
</organism>
<dbReference type="RefSeq" id="WP_181603083.1">
    <property type="nucleotide sequence ID" value="NZ_CP059378.1"/>
</dbReference>